<gene>
    <name evidence="3" type="ORF">KGQ19_25530</name>
</gene>
<feature type="domain" description="Metallo-beta-lactamase" evidence="2">
    <location>
        <begin position="44"/>
        <end position="269"/>
    </location>
</feature>
<feature type="compositionally biased region" description="Basic residues" evidence="1">
    <location>
        <begin position="171"/>
        <end position="180"/>
    </location>
</feature>
<dbReference type="Pfam" id="PF00753">
    <property type="entry name" value="Lactamase_B"/>
    <property type="match status" value="1"/>
</dbReference>
<dbReference type="RefSeq" id="WP_212012593.1">
    <property type="nucleotide sequence ID" value="NZ_JAAFYZ010000096.1"/>
</dbReference>
<dbReference type="InterPro" id="IPR001279">
    <property type="entry name" value="Metallo-B-lactamas"/>
</dbReference>
<dbReference type="SUPFAM" id="SSF56281">
    <property type="entry name" value="Metallo-hydrolase/oxidoreductase"/>
    <property type="match status" value="1"/>
</dbReference>
<name>A0ABS5KW53_9ACTN</name>
<protein>
    <submittedName>
        <fullName evidence="3">MBL fold metallo-hydrolase</fullName>
    </submittedName>
</protein>
<dbReference type="Proteomes" id="UP000730482">
    <property type="component" value="Unassembled WGS sequence"/>
</dbReference>
<proteinExistence type="predicted"/>
<evidence type="ECO:0000256" key="1">
    <source>
        <dbReference type="SAM" id="MobiDB-lite"/>
    </source>
</evidence>
<accession>A0ABS5KW53</accession>
<evidence type="ECO:0000259" key="2">
    <source>
        <dbReference type="SMART" id="SM00849"/>
    </source>
</evidence>
<evidence type="ECO:0000313" key="3">
    <source>
        <dbReference type="EMBL" id="MBS2550234.1"/>
    </source>
</evidence>
<dbReference type="CDD" id="cd07731">
    <property type="entry name" value="ComA-like_MBL-fold"/>
    <property type="match status" value="1"/>
</dbReference>
<dbReference type="InterPro" id="IPR052159">
    <property type="entry name" value="Competence_DNA_uptake"/>
</dbReference>
<feature type="region of interest" description="Disordered" evidence="1">
    <location>
        <begin position="151"/>
        <end position="197"/>
    </location>
</feature>
<reference evidence="3 4" key="1">
    <citation type="submission" date="2020-02" db="EMBL/GenBank/DDBJ databases">
        <title>Acidophilic actinobacteria isolated from forest soil.</title>
        <authorList>
            <person name="Golinska P."/>
        </authorList>
    </citation>
    <scope>NUCLEOTIDE SEQUENCE [LARGE SCALE GENOMIC DNA]</scope>
    <source>
        <strain evidence="3 4">NL8</strain>
    </source>
</reference>
<dbReference type="SMART" id="SM00849">
    <property type="entry name" value="Lactamase_B"/>
    <property type="match status" value="1"/>
</dbReference>
<dbReference type="InterPro" id="IPR036866">
    <property type="entry name" value="RibonucZ/Hydroxyglut_hydro"/>
</dbReference>
<dbReference type="PANTHER" id="PTHR30619:SF1">
    <property type="entry name" value="RECOMBINATION PROTEIN 2"/>
    <property type="match status" value="1"/>
</dbReference>
<dbReference type="Gene3D" id="3.60.15.10">
    <property type="entry name" value="Ribonuclease Z/Hydroxyacylglutathione hydrolase-like"/>
    <property type="match status" value="1"/>
</dbReference>
<keyword evidence="4" id="KW-1185">Reference proteome</keyword>
<dbReference type="EMBL" id="JAAFYZ010000096">
    <property type="protein sequence ID" value="MBS2550234.1"/>
    <property type="molecule type" value="Genomic_DNA"/>
</dbReference>
<dbReference type="InterPro" id="IPR035681">
    <property type="entry name" value="ComA-like_MBL"/>
</dbReference>
<sequence>MAAGVVVAVLLVLMAAIVALYVIRGRTANWPPPNWIFAACDVGQGDALVLAAGPAEAVVIDTGPDPAKADHCLTVLGIHKVPLLVLTHFHADHVDGVPGVLKGRTVTEIETTNDPDPPRGVSEVTAWARTAGIPTTVATVGEHRRFGPVSWDVLWPDPNVSPSTPPEPARKSHRRGRRQARASPRGGGEEGSGPNNSSVVLQVTVSTRDGPVRLLLTGDIEPPSQAAILAAHPDLAADVLKVPHHGSAHQDPDLFAAVHPRVAVISVGKGNTYGHPAPRTIQLVSGTGARVFRTDDDGQVVVFGTAARLRVATRRG</sequence>
<organism evidence="3 4">
    <name type="scientific">Catenulispora pinistramenti</name>
    <dbReference type="NCBI Taxonomy" id="2705254"/>
    <lineage>
        <taxon>Bacteria</taxon>
        <taxon>Bacillati</taxon>
        <taxon>Actinomycetota</taxon>
        <taxon>Actinomycetes</taxon>
        <taxon>Catenulisporales</taxon>
        <taxon>Catenulisporaceae</taxon>
        <taxon>Catenulispora</taxon>
    </lineage>
</organism>
<comment type="caution">
    <text evidence="3">The sequence shown here is derived from an EMBL/GenBank/DDBJ whole genome shotgun (WGS) entry which is preliminary data.</text>
</comment>
<evidence type="ECO:0000313" key="4">
    <source>
        <dbReference type="Proteomes" id="UP000730482"/>
    </source>
</evidence>
<dbReference type="PANTHER" id="PTHR30619">
    <property type="entry name" value="DNA INTERNALIZATION/COMPETENCE PROTEIN COMEC/REC2"/>
    <property type="match status" value="1"/>
</dbReference>